<feature type="region of interest" description="Disordered" evidence="1">
    <location>
        <begin position="1"/>
        <end position="20"/>
    </location>
</feature>
<evidence type="ECO:0000313" key="3">
    <source>
        <dbReference type="Proteomes" id="UP000722485"/>
    </source>
</evidence>
<dbReference type="Proteomes" id="UP000722485">
    <property type="component" value="Unassembled WGS sequence"/>
</dbReference>
<gene>
    <name evidence="2" type="ORF">G7Z17_g6669</name>
</gene>
<evidence type="ECO:0000256" key="1">
    <source>
        <dbReference type="SAM" id="MobiDB-lite"/>
    </source>
</evidence>
<feature type="compositionally biased region" description="Pro residues" evidence="1">
    <location>
        <begin position="69"/>
        <end position="82"/>
    </location>
</feature>
<evidence type="ECO:0000313" key="2">
    <source>
        <dbReference type="EMBL" id="KAF7549050.1"/>
    </source>
</evidence>
<sequence length="160" mass="16851">MNHGPGSAASSASCMLPSRPQTWPAVTVGHWFPVAGHQSRAPTHPPKTDQDTPKRHRLVGRLASEDTPRPPAPLPPRRPPASAPRLASVPSDPVSNAEEGVYVACGLGSLRPHWLRPPAVLRLPFLFSAAGESSSARVARTGVEDATGLALIGVIPARNH</sequence>
<feature type="region of interest" description="Disordered" evidence="1">
    <location>
        <begin position="34"/>
        <end position="93"/>
    </location>
</feature>
<keyword evidence="3" id="KW-1185">Reference proteome</keyword>
<protein>
    <submittedName>
        <fullName evidence="2">Uncharacterized protein</fullName>
    </submittedName>
</protein>
<proteinExistence type="predicted"/>
<organism evidence="2 3">
    <name type="scientific">Cylindrodendrum hubeiense</name>
    <dbReference type="NCBI Taxonomy" id="595255"/>
    <lineage>
        <taxon>Eukaryota</taxon>
        <taxon>Fungi</taxon>
        <taxon>Dikarya</taxon>
        <taxon>Ascomycota</taxon>
        <taxon>Pezizomycotina</taxon>
        <taxon>Sordariomycetes</taxon>
        <taxon>Hypocreomycetidae</taxon>
        <taxon>Hypocreales</taxon>
        <taxon>Nectriaceae</taxon>
        <taxon>Cylindrodendrum</taxon>
    </lineage>
</organism>
<dbReference type="AlphaFoldDB" id="A0A9P5HCS4"/>
<dbReference type="EMBL" id="JAANBB010000132">
    <property type="protein sequence ID" value="KAF7549050.1"/>
    <property type="molecule type" value="Genomic_DNA"/>
</dbReference>
<reference evidence="2" key="1">
    <citation type="submission" date="2020-03" db="EMBL/GenBank/DDBJ databases">
        <title>Draft Genome Sequence of Cylindrodendrum hubeiense.</title>
        <authorList>
            <person name="Buettner E."/>
            <person name="Kellner H."/>
        </authorList>
    </citation>
    <scope>NUCLEOTIDE SEQUENCE</scope>
    <source>
        <strain evidence="2">IHI 201604</strain>
    </source>
</reference>
<comment type="caution">
    <text evidence="2">The sequence shown here is derived from an EMBL/GenBank/DDBJ whole genome shotgun (WGS) entry which is preliminary data.</text>
</comment>
<accession>A0A9P5HCS4</accession>
<name>A0A9P5HCS4_9HYPO</name>